<dbReference type="SUPFAM" id="SSF53448">
    <property type="entry name" value="Nucleotide-diphospho-sugar transferases"/>
    <property type="match status" value="1"/>
</dbReference>
<dbReference type="AlphaFoldDB" id="A0A382YU83"/>
<protein>
    <recommendedName>
        <fullName evidence="2">MobA-like NTP transferase domain-containing protein</fullName>
    </recommendedName>
</protein>
<accession>A0A382YU83</accession>
<reference evidence="1" key="1">
    <citation type="submission" date="2018-05" db="EMBL/GenBank/DDBJ databases">
        <authorList>
            <person name="Lanie J.A."/>
            <person name="Ng W.-L."/>
            <person name="Kazmierczak K.M."/>
            <person name="Andrzejewski T.M."/>
            <person name="Davidsen T.M."/>
            <person name="Wayne K.J."/>
            <person name="Tettelin H."/>
            <person name="Glass J.I."/>
            <person name="Rusch D."/>
            <person name="Podicherti R."/>
            <person name="Tsui H.-C.T."/>
            <person name="Winkler M.E."/>
        </authorList>
    </citation>
    <scope>NUCLEOTIDE SEQUENCE</scope>
</reference>
<dbReference type="EMBL" id="UINC01178585">
    <property type="protein sequence ID" value="SVD86822.1"/>
    <property type="molecule type" value="Genomic_DNA"/>
</dbReference>
<gene>
    <name evidence="1" type="ORF">METZ01_LOCUS439676</name>
</gene>
<evidence type="ECO:0000313" key="1">
    <source>
        <dbReference type="EMBL" id="SVD86822.1"/>
    </source>
</evidence>
<dbReference type="Gene3D" id="3.90.550.10">
    <property type="entry name" value="Spore Coat Polysaccharide Biosynthesis Protein SpsA, Chain A"/>
    <property type="match status" value="1"/>
</dbReference>
<dbReference type="InterPro" id="IPR029044">
    <property type="entry name" value="Nucleotide-diphossugar_trans"/>
</dbReference>
<sequence length="122" mass="13494">MDGVTHAGPIDALEEALLDPQCEDIETIQLAPVDSPWVTTALFRSLEEGLGGGDALIMPHDGDRLHPLLALIRPDVVLNIIGDGDRRPLHVQFSEAQHSLVMEDPQVLRNVNRLEDLERDFT</sequence>
<organism evidence="1">
    <name type="scientific">marine metagenome</name>
    <dbReference type="NCBI Taxonomy" id="408172"/>
    <lineage>
        <taxon>unclassified sequences</taxon>
        <taxon>metagenomes</taxon>
        <taxon>ecological metagenomes</taxon>
    </lineage>
</organism>
<name>A0A382YU83_9ZZZZ</name>
<proteinExistence type="predicted"/>
<evidence type="ECO:0008006" key="2">
    <source>
        <dbReference type="Google" id="ProtNLM"/>
    </source>
</evidence>